<name>A0A411YFG1_9ACTN</name>
<dbReference type="KEGG" id="erz:ER308_10285"/>
<reference evidence="2 3" key="1">
    <citation type="submission" date="2019-01" db="EMBL/GenBank/DDBJ databases">
        <title>Egibacter rhizosphaerae EGI 80759T.</title>
        <authorList>
            <person name="Chen D.-D."/>
            <person name="Tian Y."/>
            <person name="Jiao J.-Y."/>
            <person name="Zhang X.-T."/>
            <person name="Zhang Y.-G."/>
            <person name="Zhang Y."/>
            <person name="Xiao M."/>
            <person name="Shu W.-S."/>
            <person name="Li W.-J."/>
        </authorList>
    </citation>
    <scope>NUCLEOTIDE SEQUENCE [LARGE SCALE GENOMIC DNA]</scope>
    <source>
        <strain evidence="2 3">EGI 80759</strain>
    </source>
</reference>
<keyword evidence="3" id="KW-1185">Reference proteome</keyword>
<sequence length="129" mass="14133">MTSTNGIARLQLVAFDCPDPRALADFYAAITGWELDEDAGDWVQLRSDAGATLAFQEAPDHQPPVWPSSDRSQQAHLDFEVRDLDAGEEQVLALGARKTEVQPGESFRVYLDPAGHPFCLVLHPDAVTT</sequence>
<dbReference type="PROSITE" id="PS51819">
    <property type="entry name" value="VOC"/>
    <property type="match status" value="1"/>
</dbReference>
<evidence type="ECO:0000259" key="1">
    <source>
        <dbReference type="PROSITE" id="PS51819"/>
    </source>
</evidence>
<dbReference type="OrthoDB" id="1645442at2"/>
<proteinExistence type="predicted"/>
<evidence type="ECO:0000313" key="3">
    <source>
        <dbReference type="Proteomes" id="UP000291469"/>
    </source>
</evidence>
<dbReference type="CDD" id="cd06587">
    <property type="entry name" value="VOC"/>
    <property type="match status" value="1"/>
</dbReference>
<dbReference type="AlphaFoldDB" id="A0A411YFG1"/>
<dbReference type="PANTHER" id="PTHR35908:SF1">
    <property type="entry name" value="CONSERVED PROTEIN"/>
    <property type="match status" value="1"/>
</dbReference>
<dbReference type="InterPro" id="IPR029068">
    <property type="entry name" value="Glyas_Bleomycin-R_OHBP_Dase"/>
</dbReference>
<evidence type="ECO:0000313" key="2">
    <source>
        <dbReference type="EMBL" id="QBI19909.1"/>
    </source>
</evidence>
<dbReference type="SUPFAM" id="SSF54593">
    <property type="entry name" value="Glyoxalase/Bleomycin resistance protein/Dihydroxybiphenyl dioxygenase"/>
    <property type="match status" value="1"/>
</dbReference>
<accession>A0A411YFG1</accession>
<organism evidence="2 3">
    <name type="scientific">Egibacter rhizosphaerae</name>
    <dbReference type="NCBI Taxonomy" id="1670831"/>
    <lineage>
        <taxon>Bacteria</taxon>
        <taxon>Bacillati</taxon>
        <taxon>Actinomycetota</taxon>
        <taxon>Nitriliruptoria</taxon>
        <taxon>Egibacterales</taxon>
        <taxon>Egibacteraceae</taxon>
        <taxon>Egibacter</taxon>
    </lineage>
</organism>
<dbReference type="InterPro" id="IPR037523">
    <property type="entry name" value="VOC_core"/>
</dbReference>
<dbReference type="RefSeq" id="WP_131154906.1">
    <property type="nucleotide sequence ID" value="NZ_CP036402.1"/>
</dbReference>
<protein>
    <submittedName>
        <fullName evidence="2">VOC family protein</fullName>
    </submittedName>
</protein>
<dbReference type="EMBL" id="CP036402">
    <property type="protein sequence ID" value="QBI19909.1"/>
    <property type="molecule type" value="Genomic_DNA"/>
</dbReference>
<dbReference type="PANTHER" id="PTHR35908">
    <property type="entry name" value="HYPOTHETICAL FUSION PROTEIN"/>
    <property type="match status" value="1"/>
</dbReference>
<dbReference type="Gene3D" id="3.10.180.10">
    <property type="entry name" value="2,3-Dihydroxybiphenyl 1,2-Dioxygenase, domain 1"/>
    <property type="match status" value="1"/>
</dbReference>
<feature type="domain" description="VOC" evidence="1">
    <location>
        <begin position="9"/>
        <end position="125"/>
    </location>
</feature>
<dbReference type="Proteomes" id="UP000291469">
    <property type="component" value="Chromosome"/>
</dbReference>
<gene>
    <name evidence="2" type="ORF">ER308_10285</name>
</gene>
<dbReference type="Pfam" id="PF18029">
    <property type="entry name" value="Glyoxalase_6"/>
    <property type="match status" value="1"/>
</dbReference>
<dbReference type="InterPro" id="IPR041581">
    <property type="entry name" value="Glyoxalase_6"/>
</dbReference>